<reference evidence="2" key="1">
    <citation type="submission" date="2020-08" db="EMBL/GenBank/DDBJ databases">
        <title>Genome public.</title>
        <authorList>
            <person name="Liu C."/>
            <person name="Sun Q."/>
        </authorList>
    </citation>
    <scope>NUCLEOTIDE SEQUENCE</scope>
    <source>
        <strain evidence="2">NSJ-33</strain>
    </source>
</reference>
<gene>
    <name evidence="2" type="ORF">H8710_05525</name>
</gene>
<dbReference type="PANTHER" id="PTHR43415:SF5">
    <property type="entry name" value="ACETYLTRANSFERASE"/>
    <property type="match status" value="1"/>
</dbReference>
<evidence type="ECO:0000313" key="2">
    <source>
        <dbReference type="EMBL" id="MBC8559531.1"/>
    </source>
</evidence>
<dbReference type="Pfam" id="PF13302">
    <property type="entry name" value="Acetyltransf_3"/>
    <property type="match status" value="1"/>
</dbReference>
<dbReference type="PROSITE" id="PS51186">
    <property type="entry name" value="GNAT"/>
    <property type="match status" value="1"/>
</dbReference>
<evidence type="ECO:0000259" key="1">
    <source>
        <dbReference type="PROSITE" id="PS51186"/>
    </source>
</evidence>
<name>A0A926I742_9FIRM</name>
<dbReference type="RefSeq" id="WP_249294424.1">
    <property type="nucleotide sequence ID" value="NZ_JACRSV010000001.1"/>
</dbReference>
<dbReference type="Gene3D" id="3.40.630.30">
    <property type="match status" value="1"/>
</dbReference>
<organism evidence="2 3">
    <name type="scientific">Fumia xinanensis</name>
    <dbReference type="NCBI Taxonomy" id="2763659"/>
    <lineage>
        <taxon>Bacteria</taxon>
        <taxon>Bacillati</taxon>
        <taxon>Bacillota</taxon>
        <taxon>Clostridia</taxon>
        <taxon>Eubacteriales</taxon>
        <taxon>Oscillospiraceae</taxon>
        <taxon>Fumia</taxon>
    </lineage>
</organism>
<dbReference type="PANTHER" id="PTHR43415">
    <property type="entry name" value="SPERMIDINE N(1)-ACETYLTRANSFERASE"/>
    <property type="match status" value="1"/>
</dbReference>
<dbReference type="Proteomes" id="UP000610760">
    <property type="component" value="Unassembled WGS sequence"/>
</dbReference>
<dbReference type="AlphaFoldDB" id="A0A926I742"/>
<dbReference type="InterPro" id="IPR016181">
    <property type="entry name" value="Acyl_CoA_acyltransferase"/>
</dbReference>
<feature type="domain" description="N-acetyltransferase" evidence="1">
    <location>
        <begin position="12"/>
        <end position="180"/>
    </location>
</feature>
<comment type="caution">
    <text evidence="2">The sequence shown here is derived from an EMBL/GenBank/DDBJ whole genome shotgun (WGS) entry which is preliminary data.</text>
</comment>
<accession>A0A926I742</accession>
<dbReference type="EMBL" id="JACRSV010000001">
    <property type="protein sequence ID" value="MBC8559531.1"/>
    <property type="molecule type" value="Genomic_DNA"/>
</dbReference>
<dbReference type="GO" id="GO:0016747">
    <property type="term" value="F:acyltransferase activity, transferring groups other than amino-acyl groups"/>
    <property type="evidence" value="ECO:0007669"/>
    <property type="project" value="InterPro"/>
</dbReference>
<proteinExistence type="predicted"/>
<evidence type="ECO:0000313" key="3">
    <source>
        <dbReference type="Proteomes" id="UP000610760"/>
    </source>
</evidence>
<sequence length="188" mass="21915">MRIQPELQGTRILLRSVREKDIDDRTAIGRHHEFVHMCGGESLPAPEYPDRAFWERWYDREKRRGAGGEYSWIIDLQGRCIGSCGLHHLSTEDKSGTYRIGIFDPAFHAKGIGTEATELVLRFGFETLHLHRIDLKVLDYNGRAIRCYEKCGFQKDGILRESALIEGKYYSDVIMSILEDEYWNLYRK</sequence>
<dbReference type="SUPFAM" id="SSF55729">
    <property type="entry name" value="Acyl-CoA N-acyltransferases (Nat)"/>
    <property type="match status" value="1"/>
</dbReference>
<dbReference type="InterPro" id="IPR000182">
    <property type="entry name" value="GNAT_dom"/>
</dbReference>
<protein>
    <submittedName>
        <fullName evidence="2">GNAT family N-acetyltransferase</fullName>
    </submittedName>
</protein>
<keyword evidence="3" id="KW-1185">Reference proteome</keyword>